<dbReference type="Pfam" id="PF00156">
    <property type="entry name" value="Pribosyltran"/>
    <property type="match status" value="1"/>
</dbReference>
<dbReference type="InterPro" id="IPR023031">
    <property type="entry name" value="OPRT"/>
</dbReference>
<keyword evidence="6" id="KW-0460">Magnesium</keyword>
<dbReference type="EMBL" id="MHIF01000009">
    <property type="protein sequence ID" value="OGY48846.1"/>
    <property type="molecule type" value="Genomic_DNA"/>
</dbReference>
<accession>A0A1G1YAI9</accession>
<dbReference type="Gene3D" id="3.40.50.2020">
    <property type="match status" value="1"/>
</dbReference>
<dbReference type="GO" id="GO:0004588">
    <property type="term" value="F:orotate phosphoribosyltransferase activity"/>
    <property type="evidence" value="ECO:0007669"/>
    <property type="project" value="UniProtKB-UniRule"/>
</dbReference>
<name>A0A1G1YAI9_9BACT</name>
<feature type="binding site" description="in other chain" evidence="6">
    <location>
        <begin position="112"/>
        <end position="120"/>
    </location>
    <ligand>
        <name>5-phospho-alpha-D-ribose 1-diphosphate</name>
        <dbReference type="ChEBI" id="CHEBI:58017"/>
        <note>ligand shared between dimeric partners</note>
    </ligand>
</feature>
<evidence type="ECO:0000256" key="5">
    <source>
        <dbReference type="ARBA" id="ARBA00022975"/>
    </source>
</evidence>
<dbReference type="InterPro" id="IPR029057">
    <property type="entry name" value="PRTase-like"/>
</dbReference>
<dbReference type="PANTHER" id="PTHR19278:SF9">
    <property type="entry name" value="URIDINE 5'-MONOPHOSPHATE SYNTHASE"/>
    <property type="match status" value="1"/>
</dbReference>
<dbReference type="UniPathway" id="UPA00070">
    <property type="reaction ID" value="UER00119"/>
</dbReference>
<dbReference type="SUPFAM" id="SSF53271">
    <property type="entry name" value="PRTase-like"/>
    <property type="match status" value="1"/>
</dbReference>
<comment type="catalytic activity">
    <reaction evidence="6">
        <text>orotidine 5'-phosphate + diphosphate = orotate + 5-phospho-alpha-D-ribose 1-diphosphate</text>
        <dbReference type="Rhea" id="RHEA:10380"/>
        <dbReference type="ChEBI" id="CHEBI:30839"/>
        <dbReference type="ChEBI" id="CHEBI:33019"/>
        <dbReference type="ChEBI" id="CHEBI:57538"/>
        <dbReference type="ChEBI" id="CHEBI:58017"/>
        <dbReference type="EC" id="2.4.2.10"/>
    </reaction>
</comment>
<evidence type="ECO:0000313" key="8">
    <source>
        <dbReference type="EMBL" id="OGY48846.1"/>
    </source>
</evidence>
<evidence type="ECO:0000313" key="9">
    <source>
        <dbReference type="Proteomes" id="UP000178432"/>
    </source>
</evidence>
<dbReference type="PANTHER" id="PTHR19278">
    <property type="entry name" value="OROTATE PHOSPHORIBOSYLTRANSFERASE"/>
    <property type="match status" value="1"/>
</dbReference>
<dbReference type="EC" id="2.4.2.10" evidence="2 6"/>
<sequence length="187" mass="20718">MFEDCGAVQKGHFVYTSGRHGEYYVNKDMVIAHPLLLSKLCRRIARHFSDQGIEIVVAPAVGGVALTQWVAYMLSEGRGEVLAAYAEKDGDKLVFKRQYDKLIPDRKVLLLEDIVTTGGSLQKLMEAVHDFGGRIAGAALLWNRGGIEFEMPVFSLVNKQFVSWAPAECPLCQENVPINNDLGHGKK</sequence>
<dbReference type="GO" id="GO:0044205">
    <property type="term" value="P:'de novo' UMP biosynthetic process"/>
    <property type="evidence" value="ECO:0007669"/>
    <property type="project" value="UniProtKB-UniRule"/>
</dbReference>
<dbReference type="CDD" id="cd06223">
    <property type="entry name" value="PRTases_typeI"/>
    <property type="match status" value="1"/>
</dbReference>
<keyword evidence="4 6" id="KW-0808">Transferase</keyword>
<feature type="binding site" evidence="6">
    <location>
        <position position="116"/>
    </location>
    <ligand>
        <name>orotate</name>
        <dbReference type="ChEBI" id="CHEBI:30839"/>
    </ligand>
</feature>
<feature type="binding site" evidence="6">
    <location>
        <position position="144"/>
    </location>
    <ligand>
        <name>orotate</name>
        <dbReference type="ChEBI" id="CHEBI:30839"/>
    </ligand>
</feature>
<dbReference type="InterPro" id="IPR000836">
    <property type="entry name" value="PRTase_dom"/>
</dbReference>
<comment type="pathway">
    <text evidence="1 6">Pyrimidine metabolism; UMP biosynthesis via de novo pathway; UMP from orotate: step 1/2.</text>
</comment>
<comment type="similarity">
    <text evidence="6">Belongs to the purine/pyrimidine phosphoribosyltransferase family. PyrE subfamily.</text>
</comment>
<gene>
    <name evidence="6" type="primary">pyrE</name>
    <name evidence="8" type="ORF">A2663_00020</name>
</gene>
<comment type="caution">
    <text evidence="8">The sequence shown here is derived from an EMBL/GenBank/DDBJ whole genome shotgun (WGS) entry which is preliminary data.</text>
</comment>
<comment type="caution">
    <text evidence="6">Lacks conserved residue(s) required for the propagation of feature annotation.</text>
</comment>
<evidence type="ECO:0000256" key="4">
    <source>
        <dbReference type="ARBA" id="ARBA00022679"/>
    </source>
</evidence>
<dbReference type="GO" id="GO:0019856">
    <property type="term" value="P:pyrimidine nucleobase biosynthetic process"/>
    <property type="evidence" value="ECO:0007669"/>
    <property type="project" value="TreeGrafter"/>
</dbReference>
<evidence type="ECO:0000259" key="7">
    <source>
        <dbReference type="Pfam" id="PF00156"/>
    </source>
</evidence>
<dbReference type="AlphaFoldDB" id="A0A1G1YAI9"/>
<comment type="cofactor">
    <cofactor evidence="6">
        <name>Mg(2+)</name>
        <dbReference type="ChEBI" id="CHEBI:18420"/>
    </cofactor>
</comment>
<reference evidence="8 9" key="1">
    <citation type="journal article" date="2016" name="Nat. Commun.">
        <title>Thousands of microbial genomes shed light on interconnected biogeochemical processes in an aquifer system.</title>
        <authorList>
            <person name="Anantharaman K."/>
            <person name="Brown C.T."/>
            <person name="Hug L.A."/>
            <person name="Sharon I."/>
            <person name="Castelle C.J."/>
            <person name="Probst A.J."/>
            <person name="Thomas B.C."/>
            <person name="Singh A."/>
            <person name="Wilkins M.J."/>
            <person name="Karaoz U."/>
            <person name="Brodie E.L."/>
            <person name="Williams K.H."/>
            <person name="Hubbard S.S."/>
            <person name="Banfield J.F."/>
        </authorList>
    </citation>
    <scope>NUCLEOTIDE SEQUENCE [LARGE SCALE GENOMIC DNA]</scope>
</reference>
<dbReference type="HAMAP" id="MF_01208">
    <property type="entry name" value="PyrE"/>
    <property type="match status" value="1"/>
</dbReference>
<comment type="function">
    <text evidence="6">Catalyzes the transfer of a ribosyl phosphate group from 5-phosphoribose 1-diphosphate to orotate, leading to the formation of orotidine monophosphate (OMP).</text>
</comment>
<dbReference type="GO" id="GO:0000287">
    <property type="term" value="F:magnesium ion binding"/>
    <property type="evidence" value="ECO:0007669"/>
    <property type="project" value="UniProtKB-UniRule"/>
</dbReference>
<proteinExistence type="inferred from homology"/>
<evidence type="ECO:0000256" key="3">
    <source>
        <dbReference type="ARBA" id="ARBA00022676"/>
    </source>
</evidence>
<evidence type="ECO:0000256" key="1">
    <source>
        <dbReference type="ARBA" id="ARBA00004889"/>
    </source>
</evidence>
<evidence type="ECO:0000256" key="2">
    <source>
        <dbReference type="ARBA" id="ARBA00011971"/>
    </source>
</evidence>
<evidence type="ECO:0000256" key="6">
    <source>
        <dbReference type="HAMAP-Rule" id="MF_01208"/>
    </source>
</evidence>
<dbReference type="Proteomes" id="UP000178432">
    <property type="component" value="Unassembled WGS sequence"/>
</dbReference>
<comment type="subunit">
    <text evidence="6">Homodimer.</text>
</comment>
<keyword evidence="5 6" id="KW-0665">Pyrimidine biosynthesis</keyword>
<feature type="binding site" description="in other chain" evidence="6">
    <location>
        <position position="88"/>
    </location>
    <ligand>
        <name>5-phospho-alpha-D-ribose 1-diphosphate</name>
        <dbReference type="ChEBI" id="CHEBI:58017"/>
        <note>ligand shared between dimeric partners</note>
    </ligand>
</feature>
<protein>
    <recommendedName>
        <fullName evidence="2 6">Orotate phosphoribosyltransferase</fullName>
        <shortName evidence="6">OPRT</shortName>
        <shortName evidence="6">OPRTase</shortName>
        <ecNumber evidence="2 6">2.4.2.10</ecNumber>
    </recommendedName>
</protein>
<keyword evidence="3 6" id="KW-0328">Glycosyltransferase</keyword>
<feature type="domain" description="Phosphoribosyltransferase" evidence="7">
    <location>
        <begin position="39"/>
        <end position="145"/>
    </location>
</feature>
<organism evidence="8 9">
    <name type="scientific">Candidatus Buchananbacteria bacterium RIFCSPHIGHO2_01_FULL_46_12</name>
    <dbReference type="NCBI Taxonomy" id="1797536"/>
    <lineage>
        <taxon>Bacteria</taxon>
        <taxon>Candidatus Buchananiibacteriota</taxon>
    </lineage>
</organism>